<sequence length="394" mass="41846">MLSPVEFIAMIAMLFATVAFSIDSMLPALPEIGRQLTPDDLNRAQLILTSFVLGMGVGTFFAGPISDAIGRKQAILGGAVLYTIGAALASMAQTLELVLAARVLQGLGAAGPRVVALAMVRDLHAGRQMARVMSFAMMVFTLVPAIAPAMSTFIIDAFGWRGIFGAFITFSLISSLWLGLRQPETLPVEARRPMRLAPLLAALREVLTHRVVVTAIAVQTLAFAALFGTLSSTQQIFDISYGRGESFPAWFAMIAIMAGSASFLNAQLVVRLGMRRMISTTLLVQLSFSALMTVLTHFELLPEMLRFPAYLVWTTGIFFMAGLVLGNLNALAMEPMGHIAGMAASIVGAIATVLAVGIAAPIGLAFNGTPVPLMASIAVLCTLGWGLMQTIPRN</sequence>
<feature type="transmembrane region" description="Helical" evidence="6">
    <location>
        <begin position="46"/>
        <end position="63"/>
    </location>
</feature>
<dbReference type="SUPFAM" id="SSF103473">
    <property type="entry name" value="MFS general substrate transporter"/>
    <property type="match status" value="1"/>
</dbReference>
<reference evidence="9" key="1">
    <citation type="journal article" date="2019" name="Int. J. Syst. Evol. Microbiol.">
        <title>The Global Catalogue of Microorganisms (GCM) 10K type strain sequencing project: providing services to taxonomists for standard genome sequencing and annotation.</title>
        <authorList>
            <consortium name="The Broad Institute Genomics Platform"/>
            <consortium name="The Broad Institute Genome Sequencing Center for Infectious Disease"/>
            <person name="Wu L."/>
            <person name="Ma J."/>
        </authorList>
    </citation>
    <scope>NUCLEOTIDE SEQUENCE [LARGE SCALE GENOMIC DNA]</scope>
    <source>
        <strain evidence="9">KCTC 62192</strain>
    </source>
</reference>
<feature type="transmembrane region" description="Helical" evidence="6">
    <location>
        <begin position="132"/>
        <end position="154"/>
    </location>
</feature>
<dbReference type="Gene3D" id="1.20.1720.10">
    <property type="entry name" value="Multidrug resistance protein D"/>
    <property type="match status" value="1"/>
</dbReference>
<feature type="transmembrane region" description="Helical" evidence="6">
    <location>
        <begin position="278"/>
        <end position="298"/>
    </location>
</feature>
<dbReference type="PROSITE" id="PS00216">
    <property type="entry name" value="SUGAR_TRANSPORT_1"/>
    <property type="match status" value="1"/>
</dbReference>
<evidence type="ECO:0000256" key="4">
    <source>
        <dbReference type="ARBA" id="ARBA00022989"/>
    </source>
</evidence>
<evidence type="ECO:0000313" key="9">
    <source>
        <dbReference type="Proteomes" id="UP001595443"/>
    </source>
</evidence>
<dbReference type="Pfam" id="PF07690">
    <property type="entry name" value="MFS_1"/>
    <property type="match status" value="1"/>
</dbReference>
<feature type="transmembrane region" description="Helical" evidence="6">
    <location>
        <begin position="75"/>
        <end position="93"/>
    </location>
</feature>
<dbReference type="PROSITE" id="PS50850">
    <property type="entry name" value="MFS"/>
    <property type="match status" value="1"/>
</dbReference>
<comment type="caution">
    <text evidence="8">The sequence shown here is derived from an EMBL/GenBank/DDBJ whole genome shotgun (WGS) entry which is preliminary data.</text>
</comment>
<dbReference type="Proteomes" id="UP001595443">
    <property type="component" value="Unassembled WGS sequence"/>
</dbReference>
<evidence type="ECO:0000259" key="7">
    <source>
        <dbReference type="PROSITE" id="PS50850"/>
    </source>
</evidence>
<dbReference type="CDD" id="cd17320">
    <property type="entry name" value="MFS_MdfA_MDR_like"/>
    <property type="match status" value="1"/>
</dbReference>
<feature type="transmembrane region" description="Helical" evidence="6">
    <location>
        <begin position="247"/>
        <end position="266"/>
    </location>
</feature>
<dbReference type="EMBL" id="JBHRSK010000004">
    <property type="protein sequence ID" value="MFC2967440.1"/>
    <property type="molecule type" value="Genomic_DNA"/>
</dbReference>
<evidence type="ECO:0000256" key="1">
    <source>
        <dbReference type="ARBA" id="ARBA00004141"/>
    </source>
</evidence>
<keyword evidence="4 6" id="KW-1133">Transmembrane helix</keyword>
<evidence type="ECO:0000256" key="2">
    <source>
        <dbReference type="ARBA" id="ARBA00022448"/>
    </source>
</evidence>
<gene>
    <name evidence="8" type="ORF">ACFOES_04980</name>
</gene>
<dbReference type="InterPro" id="IPR005829">
    <property type="entry name" value="Sugar_transporter_CS"/>
</dbReference>
<feature type="domain" description="Major facilitator superfamily (MFS) profile" evidence="7">
    <location>
        <begin position="7"/>
        <end position="394"/>
    </location>
</feature>
<name>A0ABV7AEG6_9RHOB</name>
<feature type="transmembrane region" description="Helical" evidence="6">
    <location>
        <begin position="160"/>
        <end position="180"/>
    </location>
</feature>
<dbReference type="PANTHER" id="PTHR23502:SF132">
    <property type="entry name" value="POLYAMINE TRANSPORTER 2-RELATED"/>
    <property type="match status" value="1"/>
</dbReference>
<evidence type="ECO:0000256" key="5">
    <source>
        <dbReference type="ARBA" id="ARBA00023136"/>
    </source>
</evidence>
<dbReference type="PANTHER" id="PTHR23502">
    <property type="entry name" value="MAJOR FACILITATOR SUPERFAMILY"/>
    <property type="match status" value="1"/>
</dbReference>
<feature type="transmembrane region" description="Helical" evidence="6">
    <location>
        <begin position="99"/>
        <end position="120"/>
    </location>
</feature>
<evidence type="ECO:0000256" key="3">
    <source>
        <dbReference type="ARBA" id="ARBA00022692"/>
    </source>
</evidence>
<dbReference type="InterPro" id="IPR011701">
    <property type="entry name" value="MFS"/>
</dbReference>
<dbReference type="InterPro" id="IPR020846">
    <property type="entry name" value="MFS_dom"/>
</dbReference>
<feature type="transmembrane region" description="Helical" evidence="6">
    <location>
        <begin position="370"/>
        <end position="388"/>
    </location>
</feature>
<protein>
    <submittedName>
        <fullName evidence="8">Multidrug effflux MFS transporter</fullName>
    </submittedName>
</protein>
<feature type="transmembrane region" description="Helical" evidence="6">
    <location>
        <begin position="339"/>
        <end position="364"/>
    </location>
</feature>
<dbReference type="RefSeq" id="WP_377833005.1">
    <property type="nucleotide sequence ID" value="NZ_JBHRSK010000004.1"/>
</dbReference>
<keyword evidence="9" id="KW-1185">Reference proteome</keyword>
<feature type="transmembrane region" description="Helical" evidence="6">
    <location>
        <begin position="310"/>
        <end position="332"/>
    </location>
</feature>
<dbReference type="InterPro" id="IPR036259">
    <property type="entry name" value="MFS_trans_sf"/>
</dbReference>
<keyword evidence="3 6" id="KW-0812">Transmembrane</keyword>
<keyword evidence="2" id="KW-0813">Transport</keyword>
<organism evidence="8 9">
    <name type="scientific">Acidimangrovimonas pyrenivorans</name>
    <dbReference type="NCBI Taxonomy" id="2030798"/>
    <lineage>
        <taxon>Bacteria</taxon>
        <taxon>Pseudomonadati</taxon>
        <taxon>Pseudomonadota</taxon>
        <taxon>Alphaproteobacteria</taxon>
        <taxon>Rhodobacterales</taxon>
        <taxon>Paracoccaceae</taxon>
        <taxon>Acidimangrovimonas</taxon>
    </lineage>
</organism>
<evidence type="ECO:0000256" key="6">
    <source>
        <dbReference type="SAM" id="Phobius"/>
    </source>
</evidence>
<comment type="subcellular location">
    <subcellularLocation>
        <location evidence="1">Membrane</location>
        <topology evidence="1">Multi-pass membrane protein</topology>
    </subcellularLocation>
</comment>
<proteinExistence type="predicted"/>
<keyword evidence="5 6" id="KW-0472">Membrane</keyword>
<feature type="transmembrane region" description="Helical" evidence="6">
    <location>
        <begin position="201"/>
        <end position="227"/>
    </location>
</feature>
<evidence type="ECO:0000313" key="8">
    <source>
        <dbReference type="EMBL" id="MFC2967440.1"/>
    </source>
</evidence>
<feature type="transmembrane region" description="Helical" evidence="6">
    <location>
        <begin position="7"/>
        <end position="26"/>
    </location>
</feature>
<accession>A0ABV7AEG6</accession>